<sequence>MRVTQTMLSNNMLKNLSQSYSNMGKLQDQLATGKKITKPSDDPVVAIKGMRYRTDLTEVEQYQRNLSEVYNWMESSDSALDDMTNALQRVRELTVQASNGTNSPDDLKSIAVEVKQIKEHIANISNTKVGNKYLFNGSNTTVAPIDLANGKIAPDNNNQVLITVSKGVNLNTNVDGTQLFTGSGSNLFEDLENLVNAMETGSGDIDNFLTTLDSHASNVTAVRADLGARYNRVELIDDRLSQQSVIATKIISDNEDAELEKVIIDLTTQESVHRAALGVGSRIIQPSLLDFLR</sequence>
<dbReference type="InterPro" id="IPR001492">
    <property type="entry name" value="Flagellin"/>
</dbReference>
<dbReference type="GO" id="GO:0071973">
    <property type="term" value="P:bacterial-type flagellum-dependent cell motility"/>
    <property type="evidence" value="ECO:0007669"/>
    <property type="project" value="InterPro"/>
</dbReference>
<protein>
    <submittedName>
        <fullName evidence="2">Flagellar hook-associated protein 3 FlgL</fullName>
    </submittedName>
</protein>
<proteinExistence type="predicted"/>
<evidence type="ECO:0000259" key="1">
    <source>
        <dbReference type="Pfam" id="PF00669"/>
    </source>
</evidence>
<feature type="domain" description="Flagellin N-terminal" evidence="1">
    <location>
        <begin position="5"/>
        <end position="140"/>
    </location>
</feature>
<dbReference type="NCBIfam" id="TIGR02550">
    <property type="entry name" value="flagell_flgL"/>
    <property type="match status" value="1"/>
</dbReference>
<dbReference type="STRING" id="930152.SAMN05216565_11759"/>
<dbReference type="AlphaFoldDB" id="A0A1H0WWS6"/>
<dbReference type="Proteomes" id="UP000199159">
    <property type="component" value="Unassembled WGS sequence"/>
</dbReference>
<evidence type="ECO:0000313" key="2">
    <source>
        <dbReference type="EMBL" id="SDP95049.1"/>
    </source>
</evidence>
<reference evidence="3" key="1">
    <citation type="submission" date="2016-10" db="EMBL/GenBank/DDBJ databases">
        <authorList>
            <person name="Varghese N."/>
            <person name="Submissions S."/>
        </authorList>
    </citation>
    <scope>NUCLEOTIDE SEQUENCE [LARGE SCALE GENOMIC DNA]</scope>
    <source>
        <strain evidence="3">IBRC-M10078</strain>
    </source>
</reference>
<dbReference type="OrthoDB" id="9758307at2"/>
<dbReference type="Gene3D" id="1.20.1330.10">
    <property type="entry name" value="f41 fragment of flagellin, N-terminal domain"/>
    <property type="match status" value="1"/>
</dbReference>
<dbReference type="Pfam" id="PF00669">
    <property type="entry name" value="Flagellin_N"/>
    <property type="match status" value="1"/>
</dbReference>
<keyword evidence="2" id="KW-0966">Cell projection</keyword>
<keyword evidence="2" id="KW-0969">Cilium</keyword>
<evidence type="ECO:0000313" key="3">
    <source>
        <dbReference type="Proteomes" id="UP000199159"/>
    </source>
</evidence>
<dbReference type="GO" id="GO:0009424">
    <property type="term" value="C:bacterial-type flagellum hook"/>
    <property type="evidence" value="ECO:0007669"/>
    <property type="project" value="InterPro"/>
</dbReference>
<dbReference type="PANTHER" id="PTHR42792:SF1">
    <property type="entry name" value="FLAGELLAR HOOK-ASSOCIATED PROTEIN 3"/>
    <property type="match status" value="1"/>
</dbReference>
<dbReference type="PRINTS" id="PR00207">
    <property type="entry name" value="FLAGELLIN"/>
</dbReference>
<dbReference type="GO" id="GO:0005198">
    <property type="term" value="F:structural molecule activity"/>
    <property type="evidence" value="ECO:0007669"/>
    <property type="project" value="InterPro"/>
</dbReference>
<accession>A0A1H0WWS6</accession>
<dbReference type="InterPro" id="IPR001029">
    <property type="entry name" value="Flagellin_N"/>
</dbReference>
<dbReference type="InterPro" id="IPR013384">
    <property type="entry name" value="Flagell_FlgL"/>
</dbReference>
<dbReference type="SUPFAM" id="SSF64518">
    <property type="entry name" value="Phase 1 flagellin"/>
    <property type="match status" value="1"/>
</dbReference>
<dbReference type="EMBL" id="FNJU01000017">
    <property type="protein sequence ID" value="SDP95049.1"/>
    <property type="molecule type" value="Genomic_DNA"/>
</dbReference>
<gene>
    <name evidence="2" type="ORF">SAMN05216565_11759</name>
</gene>
<organism evidence="2 3">
    <name type="scientific">Litchfieldia salsa</name>
    <dbReference type="NCBI Taxonomy" id="930152"/>
    <lineage>
        <taxon>Bacteria</taxon>
        <taxon>Bacillati</taxon>
        <taxon>Bacillota</taxon>
        <taxon>Bacilli</taxon>
        <taxon>Bacillales</taxon>
        <taxon>Bacillaceae</taxon>
        <taxon>Litchfieldia</taxon>
    </lineage>
</organism>
<dbReference type="RefSeq" id="WP_090859255.1">
    <property type="nucleotide sequence ID" value="NZ_FNJU01000017.1"/>
</dbReference>
<name>A0A1H0WWS6_9BACI</name>
<keyword evidence="3" id="KW-1185">Reference proteome</keyword>
<dbReference type="PANTHER" id="PTHR42792">
    <property type="entry name" value="FLAGELLIN"/>
    <property type="match status" value="1"/>
</dbReference>
<keyword evidence="2" id="KW-0282">Flagellum</keyword>